<dbReference type="Gene3D" id="3.90.1200.10">
    <property type="match status" value="1"/>
</dbReference>
<sequence>MQLSELNAYEYEKWKDNTVFWDQKVRQIKIKENILKGKIRKFSYGAAVVYSLNEEYVLKLYPAFFSDQFAREIETMENLPYDFVVQTPRIISKGNLEGWNYLIMTQLEGDLLIDIWNDISDEEKRLLSIDLGKTILAFHNLSFQNIHYIDIGWEAFIRKQLEQMVEYHQKAGLDEKLLMQLKEYVDSSIIQFNPKEVLLTGEYTPFNLFMNQVEGNWRLTGVIDFADCFLGDPHYDLLGPILFMFKGNKEWISHFLDAYGIKEGSRTAMFQKKLIVYTLLHRFSDLNAFMADIASSVEKQSLHRLAQTFFPF</sequence>
<evidence type="ECO:0000313" key="2">
    <source>
        <dbReference type="EMBL" id="MED1201768.1"/>
    </source>
</evidence>
<organism evidence="2 3">
    <name type="scientific">Heyndrickxia acidicola</name>
    <dbReference type="NCBI Taxonomy" id="209389"/>
    <lineage>
        <taxon>Bacteria</taxon>
        <taxon>Bacillati</taxon>
        <taxon>Bacillota</taxon>
        <taxon>Bacilli</taxon>
        <taxon>Bacillales</taxon>
        <taxon>Bacillaceae</taxon>
        <taxon>Heyndrickxia</taxon>
    </lineage>
</organism>
<evidence type="ECO:0000259" key="1">
    <source>
        <dbReference type="Pfam" id="PF01636"/>
    </source>
</evidence>
<dbReference type="InterPro" id="IPR016259">
    <property type="entry name" value="Hygromycin-B_Kinase"/>
</dbReference>
<dbReference type="SUPFAM" id="SSF56112">
    <property type="entry name" value="Protein kinase-like (PK-like)"/>
    <property type="match status" value="1"/>
</dbReference>
<feature type="domain" description="Aminoglycoside phosphotransferase" evidence="1">
    <location>
        <begin position="45"/>
        <end position="263"/>
    </location>
</feature>
<dbReference type="InterPro" id="IPR002575">
    <property type="entry name" value="Aminoglycoside_PTrfase"/>
</dbReference>
<dbReference type="RefSeq" id="WP_066263700.1">
    <property type="nucleotide sequence ID" value="NZ_JARMAB010000002.1"/>
</dbReference>
<dbReference type="EMBL" id="JARMAB010000002">
    <property type="protein sequence ID" value="MED1201768.1"/>
    <property type="molecule type" value="Genomic_DNA"/>
</dbReference>
<comment type="caution">
    <text evidence="2">The sequence shown here is derived from an EMBL/GenBank/DDBJ whole genome shotgun (WGS) entry which is preliminary data.</text>
</comment>
<proteinExistence type="predicted"/>
<evidence type="ECO:0000313" key="3">
    <source>
        <dbReference type="Proteomes" id="UP001341444"/>
    </source>
</evidence>
<name>A0ABU6MBH7_9BACI</name>
<dbReference type="PANTHER" id="PTHR21310:SF15">
    <property type="entry name" value="AMINOGLYCOSIDE PHOSPHOTRANSFERASE DOMAIN-CONTAINING PROTEIN"/>
    <property type="match status" value="1"/>
</dbReference>
<dbReference type="Pfam" id="PF01636">
    <property type="entry name" value="APH"/>
    <property type="match status" value="1"/>
</dbReference>
<protein>
    <submittedName>
        <fullName evidence="2">Aminoglycoside phosphotransferase family protein</fullName>
    </submittedName>
</protein>
<dbReference type="PIRSF" id="PIRSF000707">
    <property type="entry name" value="Hygromycin-B_kinase"/>
    <property type="match status" value="1"/>
</dbReference>
<dbReference type="PANTHER" id="PTHR21310">
    <property type="entry name" value="AMINOGLYCOSIDE PHOSPHOTRANSFERASE-RELATED-RELATED"/>
    <property type="match status" value="1"/>
</dbReference>
<dbReference type="CDD" id="cd05120">
    <property type="entry name" value="APH_ChoK_like"/>
    <property type="match status" value="1"/>
</dbReference>
<dbReference type="InterPro" id="IPR011009">
    <property type="entry name" value="Kinase-like_dom_sf"/>
</dbReference>
<reference evidence="2 3" key="1">
    <citation type="submission" date="2023-03" db="EMBL/GenBank/DDBJ databases">
        <title>Bacillus Genome Sequencing.</title>
        <authorList>
            <person name="Dunlap C."/>
        </authorList>
    </citation>
    <scope>NUCLEOTIDE SEQUENCE [LARGE SCALE GENOMIC DNA]</scope>
    <source>
        <strain evidence="2 3">B-23453</strain>
    </source>
</reference>
<keyword evidence="3" id="KW-1185">Reference proteome</keyword>
<accession>A0ABU6MBH7</accession>
<dbReference type="Proteomes" id="UP001341444">
    <property type="component" value="Unassembled WGS sequence"/>
</dbReference>
<gene>
    <name evidence="2" type="ORF">P4T90_01535</name>
</gene>
<dbReference type="InterPro" id="IPR051678">
    <property type="entry name" value="AGP_Transferase"/>
</dbReference>